<accession>A0A9X5GTP3</accession>
<evidence type="ECO:0008006" key="3">
    <source>
        <dbReference type="Google" id="ProtNLM"/>
    </source>
</evidence>
<organism evidence="1 2">
    <name type="scientific">Parablautia muri</name>
    <dbReference type="NCBI Taxonomy" id="2320879"/>
    <lineage>
        <taxon>Bacteria</taxon>
        <taxon>Bacillati</taxon>
        <taxon>Bacillota</taxon>
        <taxon>Clostridia</taxon>
        <taxon>Lachnospirales</taxon>
        <taxon>Lachnospiraceae</taxon>
        <taxon>Parablautia</taxon>
    </lineage>
</organism>
<gene>
    <name evidence="1" type="ORF">D5281_11525</name>
</gene>
<dbReference type="EMBL" id="QZDT01000017">
    <property type="protein sequence ID" value="NBJ93207.1"/>
    <property type="molecule type" value="Genomic_DNA"/>
</dbReference>
<keyword evidence="2" id="KW-1185">Reference proteome</keyword>
<dbReference type="Proteomes" id="UP001154420">
    <property type="component" value="Unassembled WGS sequence"/>
</dbReference>
<dbReference type="InterPro" id="IPR038666">
    <property type="entry name" value="SSP1_head-tail_sf"/>
</dbReference>
<protein>
    <recommendedName>
        <fullName evidence="3">Head-tail adaptor protein</fullName>
    </recommendedName>
</protein>
<sequence length="122" mass="13894">MKIGGNCSAIIQVQDTIQQNSIGEDVPEWKNVQSFKGWLDLSAGDSNSANFNAKVQESTHIFLCDYFPLQYSEEEKPDKVNKITPENSRMIVEGSIYEVTIYDDPMNRHEHLEIYLKYVGGC</sequence>
<dbReference type="Gene3D" id="2.40.10.270">
    <property type="entry name" value="Bacteriophage SPP1 head-tail adaptor protein"/>
    <property type="match status" value="1"/>
</dbReference>
<reference evidence="1" key="1">
    <citation type="submission" date="2018-09" db="EMBL/GenBank/DDBJ databases">
        <title>Murine metabolic-syndrome-specific gut microbial biobank.</title>
        <authorList>
            <person name="Liu C."/>
        </authorList>
    </citation>
    <scope>NUCLEOTIDE SEQUENCE</scope>
    <source>
        <strain evidence="1">D42-62</strain>
    </source>
</reference>
<dbReference type="RefSeq" id="WP_160560331.1">
    <property type="nucleotide sequence ID" value="NZ_QZDT01000017.1"/>
</dbReference>
<name>A0A9X5GTP3_9FIRM</name>
<evidence type="ECO:0000313" key="2">
    <source>
        <dbReference type="Proteomes" id="UP001154420"/>
    </source>
</evidence>
<proteinExistence type="predicted"/>
<dbReference type="AlphaFoldDB" id="A0A9X5GTP3"/>
<comment type="caution">
    <text evidence="1">The sequence shown here is derived from an EMBL/GenBank/DDBJ whole genome shotgun (WGS) entry which is preliminary data.</text>
</comment>
<evidence type="ECO:0000313" key="1">
    <source>
        <dbReference type="EMBL" id="NBJ93207.1"/>
    </source>
</evidence>
<dbReference type="OrthoDB" id="2049222at2"/>